<dbReference type="InterPro" id="IPR001245">
    <property type="entry name" value="Ser-Thr/Tyr_kinase_cat_dom"/>
</dbReference>
<dbReference type="GO" id="GO:0005524">
    <property type="term" value="F:ATP binding"/>
    <property type="evidence" value="ECO:0007669"/>
    <property type="project" value="UniProtKB-UniRule"/>
</dbReference>
<accession>A0A1J4KLS8</accession>
<keyword evidence="2 4" id="KW-0547">Nucleotide-binding</keyword>
<organism evidence="6 7">
    <name type="scientific">Tritrichomonas foetus</name>
    <dbReference type="NCBI Taxonomy" id="1144522"/>
    <lineage>
        <taxon>Eukaryota</taxon>
        <taxon>Metamonada</taxon>
        <taxon>Parabasalia</taxon>
        <taxon>Tritrichomonadida</taxon>
        <taxon>Tritrichomonadidae</taxon>
        <taxon>Tritrichomonas</taxon>
    </lineage>
</organism>
<dbReference type="GeneID" id="94826421"/>
<dbReference type="GO" id="GO:0007165">
    <property type="term" value="P:signal transduction"/>
    <property type="evidence" value="ECO:0007669"/>
    <property type="project" value="TreeGrafter"/>
</dbReference>
<dbReference type="PRINTS" id="PR00109">
    <property type="entry name" value="TYRKINASE"/>
</dbReference>
<dbReference type="InterPro" id="IPR000719">
    <property type="entry name" value="Prot_kinase_dom"/>
</dbReference>
<dbReference type="GO" id="GO:0005737">
    <property type="term" value="C:cytoplasm"/>
    <property type="evidence" value="ECO:0007669"/>
    <property type="project" value="TreeGrafter"/>
</dbReference>
<evidence type="ECO:0000313" key="6">
    <source>
        <dbReference type="EMBL" id="OHT10646.1"/>
    </source>
</evidence>
<evidence type="ECO:0000256" key="4">
    <source>
        <dbReference type="PROSITE-ProRule" id="PRU10141"/>
    </source>
</evidence>
<dbReference type="PROSITE" id="PS00107">
    <property type="entry name" value="PROTEIN_KINASE_ATP"/>
    <property type="match status" value="1"/>
</dbReference>
<dbReference type="GO" id="GO:0004674">
    <property type="term" value="F:protein serine/threonine kinase activity"/>
    <property type="evidence" value="ECO:0007669"/>
    <property type="project" value="UniProtKB-KW"/>
</dbReference>
<feature type="binding site" evidence="4">
    <location>
        <position position="236"/>
    </location>
    <ligand>
        <name>ATP</name>
        <dbReference type="ChEBI" id="CHEBI:30616"/>
    </ligand>
</feature>
<dbReference type="AlphaFoldDB" id="A0A1J4KLS8"/>
<keyword evidence="6" id="KW-0418">Kinase</keyword>
<dbReference type="InterPro" id="IPR008271">
    <property type="entry name" value="Ser/Thr_kinase_AS"/>
</dbReference>
<keyword evidence="1" id="KW-0723">Serine/threonine-protein kinase</keyword>
<dbReference type="PANTHER" id="PTHR23257:SF958">
    <property type="entry name" value="SERINE_THREONINE-PROTEIN KINASE WNK4"/>
    <property type="match status" value="1"/>
</dbReference>
<dbReference type="Pfam" id="PF07714">
    <property type="entry name" value="PK_Tyr_Ser-Thr"/>
    <property type="match status" value="1"/>
</dbReference>
<protein>
    <submittedName>
        <fullName evidence="6">TKL family protein kinase</fullName>
    </submittedName>
</protein>
<reference evidence="6" key="1">
    <citation type="submission" date="2016-10" db="EMBL/GenBank/DDBJ databases">
        <authorList>
            <person name="Benchimol M."/>
            <person name="Almeida L.G."/>
            <person name="Vasconcelos A.T."/>
            <person name="Perreira-Neves A."/>
            <person name="Rosa I.A."/>
            <person name="Tasca T."/>
            <person name="Bogo M.R."/>
            <person name="de Souza W."/>
        </authorList>
    </citation>
    <scope>NUCLEOTIDE SEQUENCE [LARGE SCALE GENOMIC DNA]</scope>
    <source>
        <strain evidence="6">K</strain>
    </source>
</reference>
<keyword evidence="3 4" id="KW-0067">ATP-binding</keyword>
<keyword evidence="7" id="KW-1185">Reference proteome</keyword>
<dbReference type="PROSITE" id="PS50011">
    <property type="entry name" value="PROTEIN_KINASE_DOM"/>
    <property type="match status" value="1"/>
</dbReference>
<dbReference type="InterPro" id="IPR011009">
    <property type="entry name" value="Kinase-like_dom_sf"/>
</dbReference>
<dbReference type="InterPro" id="IPR017441">
    <property type="entry name" value="Protein_kinase_ATP_BS"/>
</dbReference>
<evidence type="ECO:0000256" key="1">
    <source>
        <dbReference type="ARBA" id="ARBA00022527"/>
    </source>
</evidence>
<dbReference type="VEuPathDB" id="TrichDB:TRFO_04146"/>
<sequence length="843" mass="94339">MNTSLKSCLPDLERLLNELEQLASQAAVHKKKFEFAVNQFRRFLVAFSASDCLDSSTPEQNEAIRNLSGCLRELHQILCHHQIQCWAHPTLENPTNTVPSLLTSLAARMKHETEVLDHQASLNFDPDAPQWLQYHLLDLKGIAASFKQYLKRPKPADPVVPLMTERLKSVDSFLKNYENEPVAPFIRVFSPIPINYQTWRVNHSDFIEINEVGSGVSANVFYGTDKRTGNEVAIKKLKFKKLTGGKLMAFQREASILATADHPTLLKFVGATDTPPFCIVTEWMAGGSLYHEIHKYHRMNATKLSICAFDIARGMQFLHSRHIIHRDMKSLNVLLDADGFARICDFGFSRNSDEDEPMTQNIGTPHWMAPELLSATSNYNSKIDVYAYGIVLWEIISHKLPFSGLSPTQIVAQVLMNDIRPAIPENVNQPLRQLITDCWAKDPNDRPTFDEIVRRFVKDRIMLNGADESIFLHYIEDKIGSLYSSQKLESQLEKAKDDTENALVELCDTIERDGFQQQTNVYNQTNDIVSRCWDVVENSVNSAKPSTVGRAASLFLDTPFKSKAASLLRKLPVNSVPQKSMISAIELIPTGSEDFDRDIIVAACKNNAADFAAVYALLPSHVKLALEVVAQHGADVTLRAAVGDRCVQCLGSSDDSLVCAALRCLIGIGETRRVTFPLVKKLIERSEKIRNCAIIVAADIAESGIDVPADIIDTVTNQYRKYHINDCQKEKQIEAENKTDLEKENQNGDGSVDEDQNNQQIDQFASLFLVSACTTPQSAIRIVNRIAFENTFDDETTLKILLASAKHIELYPAVNIALSRNNLESISGKYGEQIAHLAKLVEP</sequence>
<keyword evidence="6" id="KW-0808">Transferase</keyword>
<dbReference type="EMBL" id="MLAK01000605">
    <property type="protein sequence ID" value="OHT10646.1"/>
    <property type="molecule type" value="Genomic_DNA"/>
</dbReference>
<dbReference type="SUPFAM" id="SSF56112">
    <property type="entry name" value="Protein kinase-like (PK-like)"/>
    <property type="match status" value="1"/>
</dbReference>
<comment type="caution">
    <text evidence="6">The sequence shown here is derived from an EMBL/GenBank/DDBJ whole genome shotgun (WGS) entry which is preliminary data.</text>
</comment>
<dbReference type="InterPro" id="IPR050167">
    <property type="entry name" value="Ser_Thr_protein_kinase"/>
</dbReference>
<dbReference type="CDD" id="cd13999">
    <property type="entry name" value="STKc_MAP3K-like"/>
    <property type="match status" value="1"/>
</dbReference>
<feature type="domain" description="Protein kinase" evidence="5">
    <location>
        <begin position="206"/>
        <end position="463"/>
    </location>
</feature>
<dbReference type="Proteomes" id="UP000179807">
    <property type="component" value="Unassembled WGS sequence"/>
</dbReference>
<dbReference type="Gene3D" id="1.10.510.10">
    <property type="entry name" value="Transferase(Phosphotransferase) domain 1"/>
    <property type="match status" value="1"/>
</dbReference>
<evidence type="ECO:0000256" key="3">
    <source>
        <dbReference type="ARBA" id="ARBA00022840"/>
    </source>
</evidence>
<dbReference type="OrthoDB" id="4062651at2759"/>
<name>A0A1J4KLS8_9EUKA</name>
<gene>
    <name evidence="6" type="ORF">TRFO_04146</name>
</gene>
<dbReference type="PANTHER" id="PTHR23257">
    <property type="entry name" value="SERINE-THREONINE PROTEIN KINASE"/>
    <property type="match status" value="1"/>
</dbReference>
<dbReference type="PROSITE" id="PS00108">
    <property type="entry name" value="PROTEIN_KINASE_ST"/>
    <property type="match status" value="1"/>
</dbReference>
<evidence type="ECO:0000259" key="5">
    <source>
        <dbReference type="PROSITE" id="PS50011"/>
    </source>
</evidence>
<evidence type="ECO:0000256" key="2">
    <source>
        <dbReference type="ARBA" id="ARBA00022741"/>
    </source>
</evidence>
<dbReference type="RefSeq" id="XP_068363782.1">
    <property type="nucleotide sequence ID" value="XM_068491717.1"/>
</dbReference>
<proteinExistence type="predicted"/>
<evidence type="ECO:0000313" key="7">
    <source>
        <dbReference type="Proteomes" id="UP000179807"/>
    </source>
</evidence>
<dbReference type="SMART" id="SM00220">
    <property type="entry name" value="S_TKc"/>
    <property type="match status" value="1"/>
</dbReference>